<evidence type="ECO:0000256" key="1">
    <source>
        <dbReference type="ARBA" id="ARBA00004162"/>
    </source>
</evidence>
<evidence type="ECO:0000256" key="2">
    <source>
        <dbReference type="ARBA" id="ARBA00008914"/>
    </source>
</evidence>
<dbReference type="RefSeq" id="WP_068172194.1">
    <property type="nucleotide sequence ID" value="NZ_BAQB01000022.1"/>
</dbReference>
<dbReference type="InterPro" id="IPR050330">
    <property type="entry name" value="Bact_OuterMem_StrucFunc"/>
</dbReference>
<protein>
    <submittedName>
        <fullName evidence="10">Chemotaxis protein MotB</fullName>
    </submittedName>
</protein>
<evidence type="ECO:0000256" key="3">
    <source>
        <dbReference type="ARBA" id="ARBA00022475"/>
    </source>
</evidence>
<dbReference type="Pfam" id="PF00691">
    <property type="entry name" value="OmpA"/>
    <property type="match status" value="1"/>
</dbReference>
<dbReference type="InterPro" id="IPR025713">
    <property type="entry name" value="MotB-like_N_dom"/>
</dbReference>
<keyword evidence="4 8" id="KW-0812">Transmembrane</keyword>
<dbReference type="Gene3D" id="3.30.1330.60">
    <property type="entry name" value="OmpA-like domain"/>
    <property type="match status" value="1"/>
</dbReference>
<sequence>MSTAPPNAKHKIIIKRYDVQEATYHGGAWKIAYADFVTAMMAFFLVMWLINATTEEQRRGIASYFNPMAIQKDVPPPVDNMLGTEASPLATTAQSVVVHEGEFSGHHADNGRGAVMAKATTEHSTQIIPLHGHDVQPGETPERDSMARQAQVVDAMKKAVLGNAALATVSKQISMTQGDDGLHIQIVDSDREPMFALGAVTPTAHAYALLQAIAPYLMTLSGAISVAGYTDAAPFHSGVLSNWQLSSGRAASARDVLVRAGLPDWRFHSISGYADRDLADKAHPFAPENRRIVLIVATR</sequence>
<evidence type="ECO:0000256" key="7">
    <source>
        <dbReference type="PROSITE-ProRule" id="PRU00473"/>
    </source>
</evidence>
<dbReference type="SUPFAM" id="SSF103088">
    <property type="entry name" value="OmpA-like"/>
    <property type="match status" value="1"/>
</dbReference>
<evidence type="ECO:0000259" key="9">
    <source>
        <dbReference type="PROSITE" id="PS51123"/>
    </source>
</evidence>
<dbReference type="PROSITE" id="PS51123">
    <property type="entry name" value="OMPA_2"/>
    <property type="match status" value="1"/>
</dbReference>
<keyword evidence="11" id="KW-1185">Reference proteome</keyword>
<dbReference type="InterPro" id="IPR006665">
    <property type="entry name" value="OmpA-like"/>
</dbReference>
<feature type="domain" description="OmpA-like" evidence="9">
    <location>
        <begin position="182"/>
        <end position="299"/>
    </location>
</feature>
<dbReference type="InterPro" id="IPR036737">
    <property type="entry name" value="OmpA-like_sf"/>
</dbReference>
<dbReference type="CDD" id="cd07185">
    <property type="entry name" value="OmpA_C-like"/>
    <property type="match status" value="1"/>
</dbReference>
<dbReference type="PANTHER" id="PTHR30329">
    <property type="entry name" value="STATOR ELEMENT OF FLAGELLAR MOTOR COMPLEX"/>
    <property type="match status" value="1"/>
</dbReference>
<dbReference type="Proteomes" id="UP001062443">
    <property type="component" value="Unassembled WGS sequence"/>
</dbReference>
<comment type="subcellular location">
    <subcellularLocation>
        <location evidence="1">Cell membrane</location>
        <topology evidence="1">Single-pass membrane protein</topology>
    </subcellularLocation>
</comment>
<evidence type="ECO:0000313" key="11">
    <source>
        <dbReference type="Proteomes" id="UP001062443"/>
    </source>
</evidence>
<accession>A0ABQ0QKP5</accession>
<name>A0ABQ0QKP5_9PROT</name>
<comment type="caution">
    <text evidence="10">The sequence shown here is derived from an EMBL/GenBank/DDBJ whole genome shotgun (WGS) entry which is preliminary data.</text>
</comment>
<evidence type="ECO:0000256" key="4">
    <source>
        <dbReference type="ARBA" id="ARBA00022692"/>
    </source>
</evidence>
<evidence type="ECO:0000256" key="5">
    <source>
        <dbReference type="ARBA" id="ARBA00022989"/>
    </source>
</evidence>
<feature type="transmembrane region" description="Helical" evidence="8">
    <location>
        <begin position="31"/>
        <end position="50"/>
    </location>
</feature>
<dbReference type="EMBL" id="BAQB01000022">
    <property type="protein sequence ID" value="GBR48176.1"/>
    <property type="molecule type" value="Genomic_DNA"/>
</dbReference>
<evidence type="ECO:0000256" key="6">
    <source>
        <dbReference type="ARBA" id="ARBA00023136"/>
    </source>
</evidence>
<keyword evidence="3" id="KW-1003">Cell membrane</keyword>
<reference evidence="10" key="1">
    <citation type="submission" date="2013-04" db="EMBL/GenBank/DDBJ databases">
        <title>The genome sequencing project of 58 acetic acid bacteria.</title>
        <authorList>
            <person name="Okamoto-Kainuma A."/>
            <person name="Ishikawa M."/>
            <person name="Umino S."/>
            <person name="Koizumi Y."/>
            <person name="Shiwa Y."/>
            <person name="Yoshikawa H."/>
            <person name="Matsutani M."/>
            <person name="Matsushita K."/>
        </authorList>
    </citation>
    <scope>NUCLEOTIDE SEQUENCE</scope>
    <source>
        <strain evidence="10">NBRC 106556</strain>
    </source>
</reference>
<gene>
    <name evidence="10" type="ORF">AA106556_1716</name>
</gene>
<proteinExistence type="inferred from homology"/>
<keyword evidence="6 7" id="KW-0472">Membrane</keyword>
<dbReference type="Pfam" id="PF13677">
    <property type="entry name" value="MotB_plug"/>
    <property type="match status" value="1"/>
</dbReference>
<evidence type="ECO:0000313" key="10">
    <source>
        <dbReference type="EMBL" id="GBR48176.1"/>
    </source>
</evidence>
<comment type="similarity">
    <text evidence="2">Belongs to the MotB family.</text>
</comment>
<organism evidence="10 11">
    <name type="scientific">Neokomagataea tanensis NBRC 106556</name>
    <dbReference type="NCBI Taxonomy" id="1223519"/>
    <lineage>
        <taxon>Bacteria</taxon>
        <taxon>Pseudomonadati</taxon>
        <taxon>Pseudomonadota</taxon>
        <taxon>Alphaproteobacteria</taxon>
        <taxon>Acetobacterales</taxon>
        <taxon>Acetobacteraceae</taxon>
        <taxon>Neokomagataea</taxon>
    </lineage>
</organism>
<dbReference type="PANTHER" id="PTHR30329:SF21">
    <property type="entry name" value="LIPOPROTEIN YIAD-RELATED"/>
    <property type="match status" value="1"/>
</dbReference>
<keyword evidence="5 8" id="KW-1133">Transmembrane helix</keyword>
<evidence type="ECO:0000256" key="8">
    <source>
        <dbReference type="SAM" id="Phobius"/>
    </source>
</evidence>